<keyword evidence="2" id="KW-1185">Reference proteome</keyword>
<reference evidence="1" key="2">
    <citation type="submission" date="2015-03" db="UniProtKB">
        <authorList>
            <consortium name="EnsemblPlants"/>
        </authorList>
    </citation>
    <scope>IDENTIFICATION</scope>
</reference>
<dbReference type="STRING" id="109376.A0A0D3A6A0"/>
<dbReference type="OMA" id="MASCDTT"/>
<dbReference type="Gene3D" id="1.10.1780.10">
    <property type="entry name" value="Clp, N-terminal domain"/>
    <property type="match status" value="1"/>
</dbReference>
<accession>A0A0D3A6A0</accession>
<dbReference type="AlphaFoldDB" id="A0A0D3A6A0"/>
<dbReference type="Proteomes" id="UP000032141">
    <property type="component" value="Chromosome C1"/>
</dbReference>
<dbReference type="Gramene" id="Bo1g040080.1">
    <property type="protein sequence ID" value="Bo1g040080.1"/>
    <property type="gene ID" value="Bo1g040080"/>
</dbReference>
<proteinExistence type="predicted"/>
<evidence type="ECO:0008006" key="3">
    <source>
        <dbReference type="Google" id="ProtNLM"/>
    </source>
</evidence>
<dbReference type="PANTHER" id="PTHR47016:SF1">
    <property type="entry name" value="ATP-DEPENDENT CLP PROTEASE ATP-BINDING SUBUNIT CLPT1, CHLOROPLASTIC"/>
    <property type="match status" value="1"/>
</dbReference>
<dbReference type="InterPro" id="IPR036628">
    <property type="entry name" value="Clp_N_dom_sf"/>
</dbReference>
<evidence type="ECO:0000313" key="2">
    <source>
        <dbReference type="Proteomes" id="UP000032141"/>
    </source>
</evidence>
<protein>
    <recommendedName>
        <fullName evidence="3">Clp R domain-containing protein</fullName>
    </recommendedName>
</protein>
<dbReference type="InterPro" id="IPR044217">
    <property type="entry name" value="CLPT1/2"/>
</dbReference>
<dbReference type="HOGENOM" id="CLU_1941025_0_0_1"/>
<dbReference type="EnsemblPlants" id="Bo1g040080.1">
    <property type="protein sequence ID" value="Bo1g040080.1"/>
    <property type="gene ID" value="Bo1g040080"/>
</dbReference>
<reference evidence="1 2" key="1">
    <citation type="journal article" date="2014" name="Genome Biol.">
        <title>Transcriptome and methylome profiling reveals relics of genome dominance in the mesopolyploid Brassica oleracea.</title>
        <authorList>
            <person name="Parkin I.A."/>
            <person name="Koh C."/>
            <person name="Tang H."/>
            <person name="Robinson S.J."/>
            <person name="Kagale S."/>
            <person name="Clarke W.E."/>
            <person name="Town C.D."/>
            <person name="Nixon J."/>
            <person name="Krishnakumar V."/>
            <person name="Bidwell S.L."/>
            <person name="Denoeud F."/>
            <person name="Belcram H."/>
            <person name="Links M.G."/>
            <person name="Just J."/>
            <person name="Clarke C."/>
            <person name="Bender T."/>
            <person name="Huebert T."/>
            <person name="Mason A.S."/>
            <person name="Pires J.C."/>
            <person name="Barker G."/>
            <person name="Moore J."/>
            <person name="Walley P.G."/>
            <person name="Manoli S."/>
            <person name="Batley J."/>
            <person name="Edwards D."/>
            <person name="Nelson M.N."/>
            <person name="Wang X."/>
            <person name="Paterson A.H."/>
            <person name="King G."/>
            <person name="Bancroft I."/>
            <person name="Chalhoub B."/>
            <person name="Sharpe A.G."/>
        </authorList>
    </citation>
    <scope>NUCLEOTIDE SEQUENCE</scope>
    <source>
        <strain evidence="1 2">cv. TO1000</strain>
    </source>
</reference>
<evidence type="ECO:0000313" key="1">
    <source>
        <dbReference type="EnsemblPlants" id="Bo1g040080.1"/>
    </source>
</evidence>
<organism evidence="1 2">
    <name type="scientific">Brassica oleracea var. oleracea</name>
    <dbReference type="NCBI Taxonomy" id="109376"/>
    <lineage>
        <taxon>Eukaryota</taxon>
        <taxon>Viridiplantae</taxon>
        <taxon>Streptophyta</taxon>
        <taxon>Embryophyta</taxon>
        <taxon>Tracheophyta</taxon>
        <taxon>Spermatophyta</taxon>
        <taxon>Magnoliopsida</taxon>
        <taxon>eudicotyledons</taxon>
        <taxon>Gunneridae</taxon>
        <taxon>Pentapetalae</taxon>
        <taxon>rosids</taxon>
        <taxon>malvids</taxon>
        <taxon>Brassicales</taxon>
        <taxon>Brassicaceae</taxon>
        <taxon>Brassiceae</taxon>
        <taxon>Brassica</taxon>
    </lineage>
</organism>
<dbReference type="PANTHER" id="PTHR47016">
    <property type="entry name" value="ATP-DEPENDENT CLP PROTEASE ATP-BINDING SUBUNIT CLPT1, CHLOROPLASTIC"/>
    <property type="match status" value="1"/>
</dbReference>
<name>A0A0D3A6A0_BRAOL</name>
<sequence length="130" mass="13974">MASCDTTIGPLLHCQARCLTSASTVFSVPTHRDVYLGAVPVPETFRGRVLHGDSTGTAWGRLENIAMSTTAAAKLLRGNGVTLFKVRDETINLLGKSDMYFFSPEHPPLTEPAGKAIDWAVDEKKKSGVA</sequence>